<evidence type="ECO:0000313" key="1">
    <source>
        <dbReference type="EMBL" id="CCQ47720.1"/>
    </source>
</evidence>
<dbReference type="RefSeq" id="WP_050056555.1">
    <property type="nucleotide sequence ID" value="NZ_CAQI01000053.1"/>
</dbReference>
<dbReference type="EMBL" id="CAQI01000053">
    <property type="protein sequence ID" value="CCQ47720.1"/>
    <property type="molecule type" value="Genomic_DNA"/>
</dbReference>
<proteinExistence type="predicted"/>
<keyword evidence="2" id="KW-1185">Reference proteome</keyword>
<evidence type="ECO:0000313" key="2">
    <source>
        <dbReference type="Proteomes" id="UP000035722"/>
    </source>
</evidence>
<reference evidence="2" key="1">
    <citation type="journal article" date="2014" name="Genome Announc.">
        <title>Genome Sequence of Arthrobacter siccitolerans 4J27, a Xeroprotectant-Producing Desiccation-Tolerant Microorganism.</title>
        <authorList>
            <person name="Manzanera M."/>
            <person name="Santa-Cruz-Calvo L."/>
            <person name="Vilchez J.I."/>
            <person name="Garcia-Fontana C."/>
            <person name="Silva-Castro G.A."/>
            <person name="Calvo C."/>
            <person name="Gonzalez-Lopez J."/>
        </authorList>
    </citation>
    <scope>NUCLEOTIDE SEQUENCE [LARGE SCALE GENOMIC DNA]</scope>
    <source>
        <strain evidence="2">4J27</strain>
    </source>
</reference>
<dbReference type="Proteomes" id="UP000035722">
    <property type="component" value="Unassembled WGS sequence"/>
</dbReference>
<sequence length="86" mass="9081">MSTATLERLPAPSAFAEEPLNRTIDLEFSTAGEMHAGLEEAVAGLIEVAAKDASCGILVTRLRPGRYTVALDESVPFGETYEAIAA</sequence>
<gene>
    <name evidence="1" type="ORF">ARTSIC4J27_3716</name>
</gene>
<protein>
    <submittedName>
        <fullName evidence="1">Uncharacterized protein</fullName>
    </submittedName>
</protein>
<organism evidence="1 2">
    <name type="scientific">Pseudarthrobacter siccitolerans</name>
    <dbReference type="NCBI Taxonomy" id="861266"/>
    <lineage>
        <taxon>Bacteria</taxon>
        <taxon>Bacillati</taxon>
        <taxon>Actinomycetota</taxon>
        <taxon>Actinomycetes</taxon>
        <taxon>Micrococcales</taxon>
        <taxon>Micrococcaceae</taxon>
        <taxon>Pseudarthrobacter</taxon>
    </lineage>
</organism>
<accession>A0A024H6B5</accession>
<dbReference type="AlphaFoldDB" id="A0A024H6B5"/>
<name>A0A024H6B5_9MICC</name>
<comment type="caution">
    <text evidence="1">The sequence shown here is derived from an EMBL/GenBank/DDBJ whole genome shotgun (WGS) entry which is preliminary data.</text>
</comment>